<comment type="caution">
    <text evidence="9">The sequence shown here is derived from an EMBL/GenBank/DDBJ whole genome shotgun (WGS) entry which is preliminary data.</text>
</comment>
<sequence>MSGDDYRPLYQELQRRIGPGGDLAPGPEDTFDRLSQGGLWTPERRRMHGAILEEFQARCQGLPRDGHAALLTAGAPGAGKGSAQNNLARWQGEDSDLGRELARAHGVDLSRYVALDPDQFKVALVAHGGAPQLTAEQLSFPGGKRLSPSEMASLLHRESALLQDQFEVWARSEGYNLLYDATLKNLDKNSRLLADLQREGYDKRVVLSVEVPLEQCLAQNAARWEAGRREFDAGRDSYGGRMAPEGMIKDLYARSESGRGYSIGRDNAEKLTEKGLATALITTDRGSFDKAASQASPTRGLTSGEPKAQAPVFKRDDSIVRVAAAGRLRSVDGAASTTGTPTTGPSRPSGSAVSQTPGLPQQPKNPGPHR</sequence>
<evidence type="ECO:0000313" key="10">
    <source>
        <dbReference type="Proteomes" id="UP001523219"/>
    </source>
</evidence>
<evidence type="ECO:0000256" key="4">
    <source>
        <dbReference type="ARBA" id="ARBA00022840"/>
    </source>
</evidence>
<organism evidence="9 10">
    <name type="scientific">Streptomyces macrolidinus</name>
    <dbReference type="NCBI Taxonomy" id="2952607"/>
    <lineage>
        <taxon>Bacteria</taxon>
        <taxon>Bacillati</taxon>
        <taxon>Actinomycetota</taxon>
        <taxon>Actinomycetes</taxon>
        <taxon>Kitasatosporales</taxon>
        <taxon>Streptomycetaceae</taxon>
        <taxon>Streptomyces</taxon>
    </lineage>
</organism>
<feature type="compositionally biased region" description="Low complexity" evidence="7">
    <location>
        <begin position="333"/>
        <end position="352"/>
    </location>
</feature>
<dbReference type="RefSeq" id="WP_252424504.1">
    <property type="nucleotide sequence ID" value="NZ_JAMWMR010000007.1"/>
</dbReference>
<feature type="domain" description="Zeta toxin" evidence="8">
    <location>
        <begin position="68"/>
        <end position="212"/>
    </location>
</feature>
<dbReference type="Pfam" id="PF06414">
    <property type="entry name" value="Zeta_toxin"/>
    <property type="match status" value="1"/>
</dbReference>
<dbReference type="EC" id="2.7.1.176" evidence="2"/>
<dbReference type="InterPro" id="IPR027417">
    <property type="entry name" value="P-loop_NTPase"/>
</dbReference>
<protein>
    <recommendedName>
        <fullName evidence="5">UDP-N-acetylglucosamine kinase</fullName>
        <ecNumber evidence="2">2.7.1.176</ecNumber>
    </recommendedName>
    <alternativeName>
        <fullName evidence="5">UDP-N-acetylglucosamine kinase</fullName>
    </alternativeName>
</protein>
<name>A0ABT0ZC37_9ACTN</name>
<evidence type="ECO:0000256" key="6">
    <source>
        <dbReference type="ARBA" id="ARBA00048178"/>
    </source>
</evidence>
<keyword evidence="10" id="KW-1185">Reference proteome</keyword>
<gene>
    <name evidence="9" type="ORF">NGF19_11095</name>
</gene>
<feature type="compositionally biased region" description="Polar residues" evidence="7">
    <location>
        <begin position="353"/>
        <end position="362"/>
    </location>
</feature>
<reference evidence="9 10" key="1">
    <citation type="submission" date="2022-05" db="EMBL/GenBank/DDBJ databases">
        <title>Streptomyces sp. nov. RY43-2 isolated from soil of a peat swamp forest.</title>
        <authorList>
            <person name="Kanchanasin P."/>
            <person name="Tanasupawat S."/>
            <person name="Phongsopitanun W."/>
        </authorList>
    </citation>
    <scope>NUCLEOTIDE SEQUENCE [LARGE SCALE GENOMIC DNA]</scope>
    <source>
        <strain evidence="9 10">RY43-2</strain>
    </source>
</reference>
<evidence type="ECO:0000259" key="8">
    <source>
        <dbReference type="Pfam" id="PF06414"/>
    </source>
</evidence>
<dbReference type="EMBL" id="JAMWMR010000007">
    <property type="protein sequence ID" value="MCN9241328.1"/>
    <property type="molecule type" value="Genomic_DNA"/>
</dbReference>
<evidence type="ECO:0000256" key="5">
    <source>
        <dbReference type="ARBA" id="ARBA00032897"/>
    </source>
</evidence>
<proteinExistence type="inferred from homology"/>
<dbReference type="Gene3D" id="3.40.50.300">
    <property type="entry name" value="P-loop containing nucleotide triphosphate hydrolases"/>
    <property type="match status" value="1"/>
</dbReference>
<accession>A0ABT0ZC37</accession>
<evidence type="ECO:0000256" key="7">
    <source>
        <dbReference type="SAM" id="MobiDB-lite"/>
    </source>
</evidence>
<evidence type="ECO:0000256" key="2">
    <source>
        <dbReference type="ARBA" id="ARBA00011963"/>
    </source>
</evidence>
<feature type="region of interest" description="Disordered" evidence="7">
    <location>
        <begin position="16"/>
        <end position="38"/>
    </location>
</feature>
<comment type="similarity">
    <text evidence="1">Belongs to the zeta toxin family.</text>
</comment>
<dbReference type="InterPro" id="IPR010488">
    <property type="entry name" value="Zeta_toxin_domain"/>
</dbReference>
<evidence type="ECO:0000313" key="9">
    <source>
        <dbReference type="EMBL" id="MCN9241328.1"/>
    </source>
</evidence>
<keyword evidence="4" id="KW-0067">ATP-binding</keyword>
<comment type="catalytic activity">
    <reaction evidence="6">
        <text>UDP-N-acetyl-alpha-D-glucosamine + ATP = UDP-N-acetyl-alpha-D-glucosamine 3'-phosphate + ADP + H(+)</text>
        <dbReference type="Rhea" id="RHEA:32671"/>
        <dbReference type="ChEBI" id="CHEBI:15378"/>
        <dbReference type="ChEBI" id="CHEBI:30616"/>
        <dbReference type="ChEBI" id="CHEBI:57705"/>
        <dbReference type="ChEBI" id="CHEBI:64353"/>
        <dbReference type="ChEBI" id="CHEBI:456216"/>
        <dbReference type="EC" id="2.7.1.176"/>
    </reaction>
</comment>
<feature type="region of interest" description="Disordered" evidence="7">
    <location>
        <begin position="287"/>
        <end position="370"/>
    </location>
</feature>
<dbReference type="Proteomes" id="UP001523219">
    <property type="component" value="Unassembled WGS sequence"/>
</dbReference>
<evidence type="ECO:0000256" key="3">
    <source>
        <dbReference type="ARBA" id="ARBA00022741"/>
    </source>
</evidence>
<keyword evidence="3" id="KW-0547">Nucleotide-binding</keyword>
<evidence type="ECO:0000256" key="1">
    <source>
        <dbReference type="ARBA" id="ARBA00009104"/>
    </source>
</evidence>